<dbReference type="AlphaFoldDB" id="A0A0N5BXW1"/>
<dbReference type="Pfam" id="PF18953">
    <property type="entry name" value="SAP_new25"/>
    <property type="match status" value="1"/>
</dbReference>
<protein>
    <submittedName>
        <fullName evidence="2">SAP domain-containing protein</fullName>
    </submittedName>
</protein>
<reference evidence="2" key="1">
    <citation type="submission" date="2017-02" db="UniProtKB">
        <authorList>
            <consortium name="WormBaseParasite"/>
        </authorList>
    </citation>
    <scope>IDENTIFICATION</scope>
</reference>
<evidence type="ECO:0000313" key="2">
    <source>
        <dbReference type="WBParaSite" id="SPAL_0001062400.1"/>
    </source>
</evidence>
<accession>A0A0N5BXW1</accession>
<proteinExistence type="predicted"/>
<dbReference type="WBParaSite" id="SPAL_0001062400.1">
    <property type="protein sequence ID" value="SPAL_0001062400.1"/>
    <property type="gene ID" value="SPAL_0001062400"/>
</dbReference>
<keyword evidence="1" id="KW-1185">Reference proteome</keyword>
<sequence length="52" mass="5914">MEEYKLLVKYNLKPRLVQACRDLELQVSGTKEELARRIVESGEDGTNACGRC</sequence>
<dbReference type="Proteomes" id="UP000046392">
    <property type="component" value="Unplaced"/>
</dbReference>
<organism evidence="1 2">
    <name type="scientific">Strongyloides papillosus</name>
    <name type="common">Intestinal threadworm</name>
    <dbReference type="NCBI Taxonomy" id="174720"/>
    <lineage>
        <taxon>Eukaryota</taxon>
        <taxon>Metazoa</taxon>
        <taxon>Ecdysozoa</taxon>
        <taxon>Nematoda</taxon>
        <taxon>Chromadorea</taxon>
        <taxon>Rhabditida</taxon>
        <taxon>Tylenchina</taxon>
        <taxon>Panagrolaimomorpha</taxon>
        <taxon>Strongyloidoidea</taxon>
        <taxon>Strongyloididae</taxon>
        <taxon>Strongyloides</taxon>
    </lineage>
</organism>
<name>A0A0N5BXW1_STREA</name>
<evidence type="ECO:0000313" key="1">
    <source>
        <dbReference type="Proteomes" id="UP000046392"/>
    </source>
</evidence>